<evidence type="ECO:0000256" key="6">
    <source>
        <dbReference type="ARBA" id="ARBA00023163"/>
    </source>
</evidence>
<dbReference type="Proteomes" id="UP000494206">
    <property type="component" value="Unassembled WGS sequence"/>
</dbReference>
<proteinExistence type="predicted"/>
<evidence type="ECO:0000256" key="7">
    <source>
        <dbReference type="ARBA" id="ARBA00023242"/>
    </source>
</evidence>
<dbReference type="GO" id="GO:0008270">
    <property type="term" value="F:zinc ion binding"/>
    <property type="evidence" value="ECO:0007669"/>
    <property type="project" value="UniProtKB-KW"/>
</dbReference>
<dbReference type="Gene3D" id="3.30.160.60">
    <property type="entry name" value="Classic Zinc Finger"/>
    <property type="match status" value="1"/>
</dbReference>
<keyword evidence="3 8" id="KW-0863">Zinc-finger</keyword>
<dbReference type="AlphaFoldDB" id="A0A8S1EMU7"/>
<name>A0A8S1EMU7_9PELO</name>
<sequence length="264" mass="30847">MEFSQTATINQLPENVKDIPEKTCYYLTPPFQGIYSNLNAPSLLQTGYEAFQNPQSNGHGFQEAVVNPTPNENSFDKFSVLDNLEDPRIQCKRCNRTYKNLTTLNAHLRNRHERSEAICQEANCNFVTLTVYDRKRHQKMHAKQRAKFFEEMCNKRGQPEQMQPIPHTTHEYMRSEIFKVQKDVPGMIKGLDDRDRVTYTCVDCQKIFINSHQALMHREKHENSPIACYYCGDIRHGALDLRNHYIRKHKNDGINTYICQGCQK</sequence>
<comment type="caution">
    <text evidence="10">The sequence shown here is derived from an EMBL/GenBank/DDBJ whole genome shotgun (WGS) entry which is preliminary data.</text>
</comment>
<keyword evidence="6" id="KW-0804">Transcription</keyword>
<evidence type="ECO:0000256" key="2">
    <source>
        <dbReference type="ARBA" id="ARBA00022723"/>
    </source>
</evidence>
<evidence type="ECO:0000313" key="11">
    <source>
        <dbReference type="Proteomes" id="UP000494206"/>
    </source>
</evidence>
<keyword evidence="4" id="KW-0862">Zinc</keyword>
<feature type="domain" description="C2H2-type" evidence="9">
    <location>
        <begin position="89"/>
        <end position="117"/>
    </location>
</feature>
<dbReference type="GO" id="GO:0005634">
    <property type="term" value="C:nucleus"/>
    <property type="evidence" value="ECO:0007669"/>
    <property type="project" value="UniProtKB-SubCell"/>
</dbReference>
<dbReference type="PANTHER" id="PTHR46179:SF13">
    <property type="entry name" value="C2H2-TYPE DOMAIN-CONTAINING PROTEIN"/>
    <property type="match status" value="1"/>
</dbReference>
<evidence type="ECO:0000256" key="3">
    <source>
        <dbReference type="ARBA" id="ARBA00022771"/>
    </source>
</evidence>
<protein>
    <recommendedName>
        <fullName evidence="9">C2H2-type domain-containing protein</fullName>
    </recommendedName>
</protein>
<evidence type="ECO:0000259" key="9">
    <source>
        <dbReference type="PROSITE" id="PS50157"/>
    </source>
</evidence>
<keyword evidence="5" id="KW-0805">Transcription regulation</keyword>
<keyword evidence="7" id="KW-0539">Nucleus</keyword>
<evidence type="ECO:0000256" key="1">
    <source>
        <dbReference type="ARBA" id="ARBA00004123"/>
    </source>
</evidence>
<evidence type="ECO:0000313" key="10">
    <source>
        <dbReference type="EMBL" id="CAB3403484.1"/>
    </source>
</evidence>
<keyword evidence="11" id="KW-1185">Reference proteome</keyword>
<gene>
    <name evidence="10" type="ORF">CBOVIS_LOCUS5951</name>
</gene>
<comment type="subcellular location">
    <subcellularLocation>
        <location evidence="1">Nucleus</location>
    </subcellularLocation>
</comment>
<dbReference type="SMART" id="SM00355">
    <property type="entry name" value="ZnF_C2H2"/>
    <property type="match status" value="4"/>
</dbReference>
<dbReference type="InterPro" id="IPR013087">
    <property type="entry name" value="Znf_C2H2_type"/>
</dbReference>
<evidence type="ECO:0000256" key="5">
    <source>
        <dbReference type="ARBA" id="ARBA00023015"/>
    </source>
</evidence>
<dbReference type="PANTHER" id="PTHR46179">
    <property type="entry name" value="ZINC FINGER PROTEIN"/>
    <property type="match status" value="1"/>
</dbReference>
<dbReference type="PROSITE" id="PS50157">
    <property type="entry name" value="ZINC_FINGER_C2H2_2"/>
    <property type="match status" value="2"/>
</dbReference>
<evidence type="ECO:0000256" key="8">
    <source>
        <dbReference type="PROSITE-ProRule" id="PRU00042"/>
    </source>
</evidence>
<dbReference type="InterPro" id="IPR051061">
    <property type="entry name" value="Zinc_finger_trans_reg"/>
</dbReference>
<accession>A0A8S1EMU7</accession>
<reference evidence="10 11" key="1">
    <citation type="submission" date="2020-04" db="EMBL/GenBank/DDBJ databases">
        <authorList>
            <person name="Laetsch R D."/>
            <person name="Stevens L."/>
            <person name="Kumar S."/>
            <person name="Blaxter L. M."/>
        </authorList>
    </citation>
    <scope>NUCLEOTIDE SEQUENCE [LARGE SCALE GENOMIC DNA]</scope>
</reference>
<dbReference type="GO" id="GO:0006357">
    <property type="term" value="P:regulation of transcription by RNA polymerase II"/>
    <property type="evidence" value="ECO:0007669"/>
    <property type="project" value="TreeGrafter"/>
</dbReference>
<dbReference type="PROSITE" id="PS00028">
    <property type="entry name" value="ZINC_FINGER_C2H2_1"/>
    <property type="match status" value="2"/>
</dbReference>
<keyword evidence="2" id="KW-0479">Metal-binding</keyword>
<dbReference type="OrthoDB" id="5814109at2759"/>
<feature type="domain" description="C2H2-type" evidence="9">
    <location>
        <begin position="199"/>
        <end position="226"/>
    </location>
</feature>
<dbReference type="EMBL" id="CADEPM010000003">
    <property type="protein sequence ID" value="CAB3403484.1"/>
    <property type="molecule type" value="Genomic_DNA"/>
</dbReference>
<organism evidence="10 11">
    <name type="scientific">Caenorhabditis bovis</name>
    <dbReference type="NCBI Taxonomy" id="2654633"/>
    <lineage>
        <taxon>Eukaryota</taxon>
        <taxon>Metazoa</taxon>
        <taxon>Ecdysozoa</taxon>
        <taxon>Nematoda</taxon>
        <taxon>Chromadorea</taxon>
        <taxon>Rhabditida</taxon>
        <taxon>Rhabditina</taxon>
        <taxon>Rhabditomorpha</taxon>
        <taxon>Rhabditoidea</taxon>
        <taxon>Rhabditidae</taxon>
        <taxon>Peloderinae</taxon>
        <taxon>Caenorhabditis</taxon>
    </lineage>
</organism>
<evidence type="ECO:0000256" key="4">
    <source>
        <dbReference type="ARBA" id="ARBA00022833"/>
    </source>
</evidence>